<sequence>MTLQASTHYPAPDLRTATTNDLISIGRPGLKPICWFFALFNEIA</sequence>
<gene>
    <name evidence="1" type="ORF">LT85_0729</name>
</gene>
<dbReference type="KEGG" id="care:LT85_0729"/>
<dbReference type="HOGENOM" id="CLU_3214776_0_0_4"/>
<accession>A0A0A1F8A3</accession>
<evidence type="ECO:0000313" key="1">
    <source>
        <dbReference type="EMBL" id="AIY39889.1"/>
    </source>
</evidence>
<organism evidence="1 2">
    <name type="scientific">Collimonas arenae</name>
    <dbReference type="NCBI Taxonomy" id="279058"/>
    <lineage>
        <taxon>Bacteria</taxon>
        <taxon>Pseudomonadati</taxon>
        <taxon>Pseudomonadota</taxon>
        <taxon>Betaproteobacteria</taxon>
        <taxon>Burkholderiales</taxon>
        <taxon>Oxalobacteraceae</taxon>
        <taxon>Collimonas</taxon>
    </lineage>
</organism>
<name>A0A0A1F8A3_9BURK</name>
<keyword evidence="2" id="KW-1185">Reference proteome</keyword>
<protein>
    <submittedName>
        <fullName evidence="1">Uncharacterized protein</fullName>
    </submittedName>
</protein>
<dbReference type="EMBL" id="CP009962">
    <property type="protein sequence ID" value="AIY39889.1"/>
    <property type="molecule type" value="Genomic_DNA"/>
</dbReference>
<reference evidence="2" key="1">
    <citation type="journal article" date="2014" name="Soil Biol. Biochem.">
        <title>Structure and function of bacterial communities in ageing soils: Insights from the Mendocino ecological staircase.</title>
        <authorList>
            <person name="Uroz S."/>
            <person name="Tech J.J."/>
            <person name="Sawaya N.A."/>
            <person name="Frey-Klett P."/>
            <person name="Leveau J.H.J."/>
        </authorList>
    </citation>
    <scope>NUCLEOTIDE SEQUENCE [LARGE SCALE GENOMIC DNA]</scope>
    <source>
        <strain evidence="2">Cal35</strain>
    </source>
</reference>
<proteinExistence type="predicted"/>
<dbReference type="AlphaFoldDB" id="A0A0A1F8A3"/>
<evidence type="ECO:0000313" key="2">
    <source>
        <dbReference type="Proteomes" id="UP000030302"/>
    </source>
</evidence>
<dbReference type="Proteomes" id="UP000030302">
    <property type="component" value="Chromosome"/>
</dbReference>